<comment type="subcellular location">
    <subcellularLocation>
        <location evidence="1">Nucleus</location>
    </subcellularLocation>
</comment>
<evidence type="ECO:0000256" key="10">
    <source>
        <dbReference type="SAM" id="MobiDB-lite"/>
    </source>
</evidence>
<dbReference type="InterPro" id="IPR011011">
    <property type="entry name" value="Znf_FYVE_PHD"/>
</dbReference>
<feature type="domain" description="PHD-type" evidence="12">
    <location>
        <begin position="62"/>
        <end position="181"/>
    </location>
</feature>
<feature type="compositionally biased region" description="Polar residues" evidence="10">
    <location>
        <begin position="279"/>
        <end position="295"/>
    </location>
</feature>
<feature type="compositionally biased region" description="Low complexity" evidence="10">
    <location>
        <begin position="296"/>
        <end position="313"/>
    </location>
</feature>
<protein>
    <submittedName>
        <fullName evidence="14">Protein AF-10</fullName>
    </submittedName>
</protein>
<gene>
    <name evidence="14" type="primary">LOC106164294</name>
</gene>
<accession>A0A1S3IHM7</accession>
<dbReference type="RefSeq" id="XP_013397623.1">
    <property type="nucleotide sequence ID" value="XM_013542169.1"/>
</dbReference>
<dbReference type="GO" id="GO:0006357">
    <property type="term" value="P:regulation of transcription by RNA polymerase II"/>
    <property type="evidence" value="ECO:0007669"/>
    <property type="project" value="TreeGrafter"/>
</dbReference>
<dbReference type="FunFam" id="3.30.40.10:FF:000053">
    <property type="entry name" value="protein AF-10 isoform X2"/>
    <property type="match status" value="1"/>
</dbReference>
<dbReference type="InterPro" id="IPR019786">
    <property type="entry name" value="Zinc_finger_PHD-type_CS"/>
</dbReference>
<dbReference type="Pfam" id="PF13832">
    <property type="entry name" value="zf-HC5HC2H_2"/>
    <property type="match status" value="1"/>
</dbReference>
<evidence type="ECO:0000256" key="6">
    <source>
        <dbReference type="ARBA" id="ARBA00022833"/>
    </source>
</evidence>
<evidence type="ECO:0000256" key="8">
    <source>
        <dbReference type="PROSITE-ProRule" id="PRU00146"/>
    </source>
</evidence>
<sequence length="866" mass="91756">MKEMVGGCCVCSDEHGWADNPLVYCDGHGCNVAVHQACYGIVHVPTGPWFCRKCESQERAAKVRCELCPQREGALKRTDNNGWAHVVCALYIPEVRFGNVTTMEPIILKFVPHERYTRTCYICEEQNQASKGSVGGCMQCNKAGCKMYFHVTCAQSQGLLCEEAGNYNDNVKYCGYCAYHYKKLNKDSHVKVIPPYRPIRGASVTPDVTPEKTDAGKQRNKDSKSKQTHTSSSSTITSLAATKFTTANFTETSVVPTTTAIPSSADNVTVDRMKVENIKNTSNSNFSDSEASNHGNSEQSKVSSASSVTQNSTVGSPSFQSEFNKQFECFVQSKVKTANNSVTSASVTTTASLTVVTPTAASANTVAPLNVTVDTGPPTVVTATVVSPTATVSPHIVLSGKRSRGEGEEKEKKKNKKSKQHPDSQLPLQQQPKTKTVKEMLAAGKKQGRKGKNNSKQTGSSGGLLSPDSLQSSGTVGGFISHPTSEIVLNGGPYISPPKPKSSSSSPRGSEHSPNSSFPKTMEELLERQWEQGSTFLIDQGQHFDIASLLSCLNQLRQENMRLENHIRSLASRRDHLLAINARLSLSLSLPNTPNANSATGQPGQQAGHGVGESVSPQASRSPRVNNVIPTAGETGSLTLQNSDTGHSNHGQSLSRSPGRSNNTTPLNSVHGGHTGQSYSPAGSGNSKSPRTTPAPERGSPYAAAASSLSSSVPAATSIAAPVTAPSGTVEYRPTATVSMPTASMATVSMPISTAKSANPGAAITTGGGSVIPGGFLDTARSTGTLSTTQLAGMTSQQYYLDLLQQQRSLQAHSLELNHQLLYPIPHPGAFIPTPSMLQTSRPASTPILGGGKITVSKQEPQPKNA</sequence>
<dbReference type="OrthoDB" id="20839at2759"/>
<dbReference type="PROSITE" id="PS50016">
    <property type="entry name" value="ZF_PHD_2"/>
    <property type="match status" value="1"/>
</dbReference>
<evidence type="ECO:0000256" key="7">
    <source>
        <dbReference type="ARBA" id="ARBA00023242"/>
    </source>
</evidence>
<proteinExistence type="predicted"/>
<keyword evidence="6" id="KW-0862">Zinc</keyword>
<feature type="compositionally biased region" description="Polar residues" evidence="10">
    <location>
        <begin position="676"/>
        <end position="692"/>
    </location>
</feature>
<dbReference type="PROSITE" id="PS51805">
    <property type="entry name" value="EPHD"/>
    <property type="match status" value="1"/>
</dbReference>
<dbReference type="GO" id="GO:0031491">
    <property type="term" value="F:nucleosome binding"/>
    <property type="evidence" value="ECO:0007669"/>
    <property type="project" value="TreeGrafter"/>
</dbReference>
<dbReference type="InParanoid" id="A0A1S3IHM7"/>
<dbReference type="Pfam" id="PF13831">
    <property type="entry name" value="PHD_2"/>
    <property type="match status" value="1"/>
</dbReference>
<feature type="compositionally biased region" description="Basic and acidic residues" evidence="10">
    <location>
        <begin position="209"/>
        <end position="225"/>
    </location>
</feature>
<feature type="compositionally biased region" description="Polar residues" evidence="10">
    <location>
        <begin position="856"/>
        <end position="866"/>
    </location>
</feature>
<dbReference type="SUPFAM" id="SSF57903">
    <property type="entry name" value="FYVE/PHD zinc finger"/>
    <property type="match status" value="1"/>
</dbReference>
<keyword evidence="2" id="KW-0597">Phosphoprotein</keyword>
<dbReference type="Gene3D" id="3.30.40.10">
    <property type="entry name" value="Zinc/RING finger domain, C3HC4 (zinc finger)"/>
    <property type="match status" value="2"/>
</dbReference>
<feature type="region of interest" description="Disordered" evidence="10">
    <location>
        <begin position="392"/>
        <end position="521"/>
    </location>
</feature>
<keyword evidence="9" id="KW-0175">Coiled coil</keyword>
<dbReference type="FunFam" id="3.30.40.10:FF:000042">
    <property type="entry name" value="protein AF-10 isoform X1"/>
    <property type="match status" value="1"/>
</dbReference>
<feature type="compositionally biased region" description="Basic and acidic residues" evidence="10">
    <location>
        <begin position="403"/>
        <end position="412"/>
    </location>
</feature>
<dbReference type="CDD" id="cd20901">
    <property type="entry name" value="CC_AF10"/>
    <property type="match status" value="1"/>
</dbReference>
<evidence type="ECO:0000256" key="1">
    <source>
        <dbReference type="ARBA" id="ARBA00004123"/>
    </source>
</evidence>
<evidence type="ECO:0000313" key="13">
    <source>
        <dbReference type="Proteomes" id="UP000085678"/>
    </source>
</evidence>
<dbReference type="STRING" id="7574.A0A1S3IHM7"/>
<dbReference type="PROSITE" id="PS01359">
    <property type="entry name" value="ZF_PHD_1"/>
    <property type="match status" value="1"/>
</dbReference>
<feature type="region of interest" description="Disordered" evidence="10">
    <location>
        <begin position="197"/>
        <end position="234"/>
    </location>
</feature>
<dbReference type="PANTHER" id="PTHR13793:SF164">
    <property type="entry name" value="ALHAMBRA, ISOFORM P"/>
    <property type="match status" value="1"/>
</dbReference>
<dbReference type="InterPro" id="IPR001965">
    <property type="entry name" value="Znf_PHD"/>
</dbReference>
<evidence type="ECO:0000313" key="14">
    <source>
        <dbReference type="RefSeq" id="XP_013397623.1"/>
    </source>
</evidence>
<dbReference type="InterPro" id="IPR034732">
    <property type="entry name" value="EPHD"/>
</dbReference>
<dbReference type="CDD" id="cd15574">
    <property type="entry name" value="PHD_AF10_AF17"/>
    <property type="match status" value="1"/>
</dbReference>
<evidence type="ECO:0000256" key="3">
    <source>
        <dbReference type="ARBA" id="ARBA00022723"/>
    </source>
</evidence>
<dbReference type="KEGG" id="lak:106164294"/>
<reference evidence="14" key="1">
    <citation type="submission" date="2025-08" db="UniProtKB">
        <authorList>
            <consortium name="RefSeq"/>
        </authorList>
    </citation>
    <scope>IDENTIFICATION</scope>
    <source>
        <tissue evidence="14">Gonads</tissue>
    </source>
</reference>
<feature type="domain" description="PHD-type" evidence="11">
    <location>
        <begin position="5"/>
        <end position="57"/>
    </location>
</feature>
<dbReference type="InterPro" id="IPR019787">
    <property type="entry name" value="Znf_PHD-finger"/>
</dbReference>
<dbReference type="InterPro" id="IPR049781">
    <property type="entry name" value="AF10/AF17_PHD"/>
</dbReference>
<keyword evidence="7" id="KW-0539">Nucleus</keyword>
<dbReference type="GO" id="GO:0008270">
    <property type="term" value="F:zinc ion binding"/>
    <property type="evidence" value="ECO:0007669"/>
    <property type="project" value="UniProtKB-KW"/>
</dbReference>
<evidence type="ECO:0000259" key="12">
    <source>
        <dbReference type="PROSITE" id="PS51805"/>
    </source>
</evidence>
<feature type="coiled-coil region" evidence="9">
    <location>
        <begin position="546"/>
        <end position="573"/>
    </location>
</feature>
<dbReference type="InterPro" id="IPR049773">
    <property type="entry name" value="AF10-like_CC"/>
</dbReference>
<dbReference type="GeneID" id="106164294"/>
<feature type="region of interest" description="Disordered" evidence="10">
    <location>
        <begin position="593"/>
        <end position="706"/>
    </location>
</feature>
<organism evidence="13 14">
    <name type="scientific">Lingula anatina</name>
    <name type="common">Brachiopod</name>
    <name type="synonym">Lingula unguis</name>
    <dbReference type="NCBI Taxonomy" id="7574"/>
    <lineage>
        <taxon>Eukaryota</taxon>
        <taxon>Metazoa</taxon>
        <taxon>Spiralia</taxon>
        <taxon>Lophotrochozoa</taxon>
        <taxon>Brachiopoda</taxon>
        <taxon>Linguliformea</taxon>
        <taxon>Lingulata</taxon>
        <taxon>Lingulida</taxon>
        <taxon>Linguloidea</taxon>
        <taxon>Lingulidae</taxon>
        <taxon>Lingula</taxon>
    </lineage>
</organism>
<dbReference type="InterPro" id="IPR013083">
    <property type="entry name" value="Znf_RING/FYVE/PHD"/>
</dbReference>
<dbReference type="GO" id="GO:0042393">
    <property type="term" value="F:histone binding"/>
    <property type="evidence" value="ECO:0007669"/>
    <property type="project" value="UniProtKB-ARBA"/>
</dbReference>
<keyword evidence="3" id="KW-0479">Metal-binding</keyword>
<keyword evidence="4" id="KW-0677">Repeat</keyword>
<dbReference type="CDD" id="cd15672">
    <property type="entry name" value="ePHD_AF10_like"/>
    <property type="match status" value="1"/>
</dbReference>
<evidence type="ECO:0000256" key="5">
    <source>
        <dbReference type="ARBA" id="ARBA00022771"/>
    </source>
</evidence>
<evidence type="ECO:0000256" key="4">
    <source>
        <dbReference type="ARBA" id="ARBA00022737"/>
    </source>
</evidence>
<dbReference type="AlphaFoldDB" id="A0A1S3IHM7"/>
<dbReference type="SMART" id="SM00249">
    <property type="entry name" value="PHD"/>
    <property type="match status" value="2"/>
</dbReference>
<name>A0A1S3IHM7_LINAN</name>
<evidence type="ECO:0000256" key="2">
    <source>
        <dbReference type="ARBA" id="ARBA00022553"/>
    </source>
</evidence>
<dbReference type="GO" id="GO:0005634">
    <property type="term" value="C:nucleus"/>
    <property type="evidence" value="ECO:0007669"/>
    <property type="project" value="UniProtKB-SubCell"/>
</dbReference>
<dbReference type="Proteomes" id="UP000085678">
    <property type="component" value="Unplaced"/>
</dbReference>
<keyword evidence="5 8" id="KW-0863">Zinc-finger</keyword>
<feature type="compositionally biased region" description="Low complexity" evidence="10">
    <location>
        <begin position="463"/>
        <end position="474"/>
    </location>
</feature>
<keyword evidence="13" id="KW-1185">Reference proteome</keyword>
<feature type="compositionally biased region" description="Low complexity" evidence="10">
    <location>
        <begin position="501"/>
        <end position="517"/>
    </location>
</feature>
<feature type="compositionally biased region" description="Polar residues" evidence="10">
    <location>
        <begin position="593"/>
        <end position="605"/>
    </location>
</feature>
<feature type="region of interest" description="Disordered" evidence="10">
    <location>
        <begin position="279"/>
        <end position="318"/>
    </location>
</feature>
<dbReference type="InterPro" id="IPR050701">
    <property type="entry name" value="Histone_Mod_Regulator"/>
</dbReference>
<feature type="region of interest" description="Disordered" evidence="10">
    <location>
        <begin position="845"/>
        <end position="866"/>
    </location>
</feature>
<dbReference type="PANTHER" id="PTHR13793">
    <property type="entry name" value="PHD FINGER PROTEINS"/>
    <property type="match status" value="1"/>
</dbReference>
<feature type="compositionally biased region" description="Polar residues" evidence="10">
    <location>
        <begin position="615"/>
        <end position="668"/>
    </location>
</feature>
<evidence type="ECO:0000259" key="11">
    <source>
        <dbReference type="PROSITE" id="PS50016"/>
    </source>
</evidence>
<evidence type="ECO:0000256" key="9">
    <source>
        <dbReference type="SAM" id="Coils"/>
    </source>
</evidence>